<gene>
    <name evidence="4" type="ORF">PQJ61_15210</name>
</gene>
<feature type="domain" description="Enoyl reductase (ER)" evidence="3">
    <location>
        <begin position="13"/>
        <end position="337"/>
    </location>
</feature>
<dbReference type="InterPro" id="IPR013154">
    <property type="entry name" value="ADH-like_N"/>
</dbReference>
<dbReference type="PANTHER" id="PTHR43482">
    <property type="entry name" value="PROTEIN AST1-RELATED"/>
    <property type="match status" value="1"/>
</dbReference>
<evidence type="ECO:0000259" key="3">
    <source>
        <dbReference type="SMART" id="SM00829"/>
    </source>
</evidence>
<dbReference type="PROSITE" id="PS01162">
    <property type="entry name" value="QOR_ZETA_CRYSTAL"/>
    <property type="match status" value="1"/>
</dbReference>
<dbReference type="InterPro" id="IPR020843">
    <property type="entry name" value="ER"/>
</dbReference>
<dbReference type="AlphaFoldDB" id="A0AAJ1ILB9"/>
<dbReference type="InterPro" id="IPR036291">
    <property type="entry name" value="NAD(P)-bd_dom_sf"/>
</dbReference>
<accession>A0AAJ1ILB9</accession>
<protein>
    <recommendedName>
        <fullName evidence="2">Zinc-type alcohol dehydrogenase-like protein</fullName>
    </recommendedName>
</protein>
<dbReference type="NCBIfam" id="TIGR02817">
    <property type="entry name" value="adh_fam_1"/>
    <property type="match status" value="1"/>
</dbReference>
<organism evidence="4 5">
    <name type="scientific">Candidatus Thalassospirochaeta sargassi</name>
    <dbReference type="NCBI Taxonomy" id="3119039"/>
    <lineage>
        <taxon>Bacteria</taxon>
        <taxon>Pseudomonadati</taxon>
        <taxon>Spirochaetota</taxon>
        <taxon>Spirochaetia</taxon>
        <taxon>Spirochaetales</taxon>
        <taxon>Spirochaetaceae</taxon>
        <taxon>Candidatus Thalassospirochaeta</taxon>
    </lineage>
</organism>
<keyword evidence="2" id="KW-0479">Metal-binding</keyword>
<dbReference type="InterPro" id="IPR002364">
    <property type="entry name" value="Quin_OxRdtase/zeta-crystal_CS"/>
</dbReference>
<evidence type="ECO:0000256" key="1">
    <source>
        <dbReference type="ARBA" id="ARBA00010371"/>
    </source>
</evidence>
<dbReference type="SUPFAM" id="SSF51735">
    <property type="entry name" value="NAD(P)-binding Rossmann-fold domains"/>
    <property type="match status" value="1"/>
</dbReference>
<dbReference type="Gene3D" id="3.40.50.720">
    <property type="entry name" value="NAD(P)-binding Rossmann-like Domain"/>
    <property type="match status" value="1"/>
</dbReference>
<evidence type="ECO:0000313" key="5">
    <source>
        <dbReference type="Proteomes" id="UP001221217"/>
    </source>
</evidence>
<dbReference type="Pfam" id="PF00107">
    <property type="entry name" value="ADH_zinc_N"/>
    <property type="match status" value="1"/>
</dbReference>
<dbReference type="CDD" id="cd08252">
    <property type="entry name" value="AL_MDR"/>
    <property type="match status" value="1"/>
</dbReference>
<dbReference type="InterPro" id="IPR052585">
    <property type="entry name" value="Lipid_raft_assoc_Zn_ADH"/>
</dbReference>
<dbReference type="InterPro" id="IPR011032">
    <property type="entry name" value="GroES-like_sf"/>
</dbReference>
<proteinExistence type="inferred from homology"/>
<keyword evidence="2" id="KW-0560">Oxidoreductase</keyword>
<evidence type="ECO:0000256" key="2">
    <source>
        <dbReference type="RuleBase" id="RU364000"/>
    </source>
</evidence>
<name>A0AAJ1ILB9_9SPIO</name>
<dbReference type="InterPro" id="IPR014182">
    <property type="entry name" value="ADH_Zn_typ-1"/>
</dbReference>
<dbReference type="Proteomes" id="UP001221217">
    <property type="component" value="Unassembled WGS sequence"/>
</dbReference>
<dbReference type="GO" id="GO:0008270">
    <property type="term" value="F:zinc ion binding"/>
    <property type="evidence" value="ECO:0007669"/>
    <property type="project" value="InterPro"/>
</dbReference>
<dbReference type="PANTHER" id="PTHR43482:SF1">
    <property type="entry name" value="PROTEIN AST1-RELATED"/>
    <property type="match status" value="1"/>
</dbReference>
<evidence type="ECO:0000313" key="4">
    <source>
        <dbReference type="EMBL" id="MDC7228111.1"/>
    </source>
</evidence>
<dbReference type="InterPro" id="IPR013149">
    <property type="entry name" value="ADH-like_C"/>
</dbReference>
<keyword evidence="2" id="KW-0862">Zinc</keyword>
<reference evidence="4 5" key="1">
    <citation type="submission" date="2022-12" db="EMBL/GenBank/DDBJ databases">
        <title>Metagenome assembled genome from gulf of manar.</title>
        <authorList>
            <person name="Kohli P."/>
            <person name="Pk S."/>
            <person name="Venkata Ramana C."/>
            <person name="Sasikala C."/>
        </authorList>
    </citation>
    <scope>NUCLEOTIDE SEQUENCE [LARGE SCALE GENOMIC DNA]</scope>
    <source>
        <strain evidence="4">JB008</strain>
    </source>
</reference>
<comment type="similarity">
    <text evidence="1 2">Belongs to the zinc-containing alcohol dehydrogenase family. Quinone oxidoreductase subfamily.</text>
</comment>
<comment type="caution">
    <text evidence="4">The sequence shown here is derived from an EMBL/GenBank/DDBJ whole genome shotgun (WGS) entry which is preliminary data.</text>
</comment>
<dbReference type="SMART" id="SM00829">
    <property type="entry name" value="PKS_ER"/>
    <property type="match status" value="1"/>
</dbReference>
<dbReference type="GO" id="GO:0016491">
    <property type="term" value="F:oxidoreductase activity"/>
    <property type="evidence" value="ECO:0007669"/>
    <property type="project" value="UniProtKB-KW"/>
</dbReference>
<dbReference type="EMBL" id="JAQQAL010000040">
    <property type="protein sequence ID" value="MDC7228111.1"/>
    <property type="molecule type" value="Genomic_DNA"/>
</dbReference>
<dbReference type="SUPFAM" id="SSF50129">
    <property type="entry name" value="GroES-like"/>
    <property type="match status" value="1"/>
</dbReference>
<sequence length="339" mass="37539">MKAVGYYKSLPISEAESLVDVEIPKPEVSGRDLLVRVKAVSVNPVDIKTRQDREGDGKLQILGYDASGIVEMIGDEVTLFKPGDEVYYAGDHSRPGTNMEYHLVDERITGRKPASFGFKEAAAMPLTTITAWESMFERLLISRIPAENEGKSVLIINGAGGVGSIAMQLAKKLAGLRVVATASRTETEEWCRKMGADQVVNHHKPMADEFRHQNLPEPDYILCFNNTAMHMKNMADVIKPQGRICAIDSIRGEATGDLNIFKSKSISFSWEFMFTRSAFKTFDMVKQHQLLNEAAGLFDKGVLICTKNEEGGWLNAENLKKAHKRIESGSMIGKLVLSV</sequence>
<dbReference type="Pfam" id="PF08240">
    <property type="entry name" value="ADH_N"/>
    <property type="match status" value="1"/>
</dbReference>
<dbReference type="Gene3D" id="3.90.180.10">
    <property type="entry name" value="Medium-chain alcohol dehydrogenases, catalytic domain"/>
    <property type="match status" value="1"/>
</dbReference>